<protein>
    <submittedName>
        <fullName evidence="1">Uncharacterized protein</fullName>
    </submittedName>
</protein>
<reference evidence="1" key="1">
    <citation type="submission" date="2023-04" db="EMBL/GenBank/DDBJ databases">
        <title>A chromosome-level genome assembly of the parasitoid wasp Eretmocerus hayati.</title>
        <authorList>
            <person name="Zhong Y."/>
            <person name="Liu S."/>
            <person name="Liu Y."/>
        </authorList>
    </citation>
    <scope>NUCLEOTIDE SEQUENCE</scope>
    <source>
        <strain evidence="1">ZJU_SS_LIU_2023</strain>
    </source>
</reference>
<dbReference type="EMBL" id="CM056743">
    <property type="protein sequence ID" value="KAJ8670185.1"/>
    <property type="molecule type" value="Genomic_DNA"/>
</dbReference>
<name>A0ACC2NKU9_9HYME</name>
<organism evidence="1 2">
    <name type="scientific">Eretmocerus hayati</name>
    <dbReference type="NCBI Taxonomy" id="131215"/>
    <lineage>
        <taxon>Eukaryota</taxon>
        <taxon>Metazoa</taxon>
        <taxon>Ecdysozoa</taxon>
        <taxon>Arthropoda</taxon>
        <taxon>Hexapoda</taxon>
        <taxon>Insecta</taxon>
        <taxon>Pterygota</taxon>
        <taxon>Neoptera</taxon>
        <taxon>Endopterygota</taxon>
        <taxon>Hymenoptera</taxon>
        <taxon>Apocrita</taxon>
        <taxon>Proctotrupomorpha</taxon>
        <taxon>Chalcidoidea</taxon>
        <taxon>Aphelinidae</taxon>
        <taxon>Aphelininae</taxon>
        <taxon>Eretmocerus</taxon>
    </lineage>
</organism>
<keyword evidence="2" id="KW-1185">Reference proteome</keyword>
<dbReference type="Proteomes" id="UP001239111">
    <property type="component" value="Chromosome 3"/>
</dbReference>
<gene>
    <name evidence="1" type="ORF">QAD02_001444</name>
</gene>
<accession>A0ACC2NKU9</accession>
<comment type="caution">
    <text evidence="1">The sequence shown here is derived from an EMBL/GenBank/DDBJ whole genome shotgun (WGS) entry which is preliminary data.</text>
</comment>
<evidence type="ECO:0000313" key="1">
    <source>
        <dbReference type="EMBL" id="KAJ8670185.1"/>
    </source>
</evidence>
<evidence type="ECO:0000313" key="2">
    <source>
        <dbReference type="Proteomes" id="UP001239111"/>
    </source>
</evidence>
<proteinExistence type="predicted"/>
<sequence length="198" mass="23247">MEMLRFNNIYVNQVSLIKCTVELPEFLWFMYDEVYNKYFILVNQDFLEQYIASPDPRNVPVVWTDSVKPRLELLDPVVPSALPPHIIEKIIGNQFGCKRSSSTRDENLFCYVENIVKRYSGITKWMVLIDHLVTHMIYDYNAPLSKQVVDPDREIHENWTDMGGVTLHTLVGVSTLKKNRSYDSEPYRDNDLFTIFDN</sequence>